<dbReference type="CDD" id="cd08500">
    <property type="entry name" value="PBP2_NikA_DppA_OppA_like_4"/>
    <property type="match status" value="1"/>
</dbReference>
<dbReference type="Pfam" id="PF00496">
    <property type="entry name" value="SBP_bac_5"/>
    <property type="match status" value="1"/>
</dbReference>
<dbReference type="SUPFAM" id="SSF53850">
    <property type="entry name" value="Periplasmic binding protein-like II"/>
    <property type="match status" value="1"/>
</dbReference>
<evidence type="ECO:0000256" key="2">
    <source>
        <dbReference type="ARBA" id="ARBA00005695"/>
    </source>
</evidence>
<dbReference type="EMBL" id="BSNS01000022">
    <property type="protein sequence ID" value="GLQ56762.1"/>
    <property type="molecule type" value="Genomic_DNA"/>
</dbReference>
<proteinExistence type="inferred from homology"/>
<organism evidence="4 5">
    <name type="scientific">Devosia nitrariae</name>
    <dbReference type="NCBI Taxonomy" id="2071872"/>
    <lineage>
        <taxon>Bacteria</taxon>
        <taxon>Pseudomonadati</taxon>
        <taxon>Pseudomonadota</taxon>
        <taxon>Alphaproteobacteria</taxon>
        <taxon>Hyphomicrobiales</taxon>
        <taxon>Devosiaceae</taxon>
        <taxon>Devosia</taxon>
    </lineage>
</organism>
<dbReference type="InterPro" id="IPR039424">
    <property type="entry name" value="SBP_5"/>
</dbReference>
<comment type="similarity">
    <text evidence="2">Belongs to the bacterial solute-binding protein 5 family.</text>
</comment>
<evidence type="ECO:0000259" key="3">
    <source>
        <dbReference type="Pfam" id="PF00496"/>
    </source>
</evidence>
<sequence length="603" mass="67972">MLTEQVEAGTLPPVDERLPANPTVIEAVEVGQYGGTWQRAYKGPGDRWGPTKLMEERVLKWAPGEDGGLELVPGYIETYSVNETSTEFTFTLLEGLKWSDGHPVTTEDVRFWYEDIFLNPAINPTIDPTFSPGGKPLTVEIVDEKTFIVKFEEPYVYFLTILAKDSTGEPSLDRPSFLFPKHYLSQFNDKYASEDELTAAAAKYSVEKWTDLWGSKGIITAWWSNPDLPVITAWKIETPAPADIVTMVRNPYYYAVDQEGNQLPYIDRIEHKLFEQQETFNLMVVQGQIDMQGRYVSLQDYSFYKENEERGNYHTVDWISADTMSLVPNLTTKDEVLAELFANIDFRQALSVAIDRELVNEVAFSGLSEPRQASPITGSPYFNAELEQHWTEYDPDLAEELLDSAGLSERDADGYRLRPDGQRLTLVVEANDAAWGNTLELLADNFADVGIELLPRIIDRTQWDSNRDNNDFQMQWTPFDRLSVVPADPRNMMGSDSYGHQYFVWYSTDGESGVEPPADHPIRDMWAAWDVASTAGSIEEADAAVNEMIETFVTNGFVIGVVGESTVPNIVGNNFHNMRAGLVSDDVARGIGLGQTQQMWMDQ</sequence>
<dbReference type="PANTHER" id="PTHR30290:SF62">
    <property type="entry name" value="OLIGOPEPTIDE ABC TRANSPORTER, PERIPLASMIC OLIGOPEPTIDE-BINDING PROTEIN"/>
    <property type="match status" value="1"/>
</dbReference>
<dbReference type="Gene3D" id="3.40.190.10">
    <property type="entry name" value="Periplasmic binding protein-like II"/>
    <property type="match status" value="1"/>
</dbReference>
<keyword evidence="5" id="KW-1185">Reference proteome</keyword>
<name>A0ABQ5W9I4_9HYPH</name>
<protein>
    <submittedName>
        <fullName evidence="4">Peptide ABC transporter substrate-binding protein</fullName>
    </submittedName>
</protein>
<evidence type="ECO:0000256" key="1">
    <source>
        <dbReference type="ARBA" id="ARBA00004418"/>
    </source>
</evidence>
<dbReference type="Gene3D" id="3.10.105.10">
    <property type="entry name" value="Dipeptide-binding Protein, Domain 3"/>
    <property type="match status" value="1"/>
</dbReference>
<dbReference type="PANTHER" id="PTHR30290">
    <property type="entry name" value="PERIPLASMIC BINDING COMPONENT OF ABC TRANSPORTER"/>
    <property type="match status" value="1"/>
</dbReference>
<feature type="domain" description="Solute-binding protein family 5" evidence="3">
    <location>
        <begin position="70"/>
        <end position="478"/>
    </location>
</feature>
<reference evidence="5" key="1">
    <citation type="journal article" date="2019" name="Int. J. Syst. Evol. Microbiol.">
        <title>The Global Catalogue of Microorganisms (GCM) 10K type strain sequencing project: providing services to taxonomists for standard genome sequencing and annotation.</title>
        <authorList>
            <consortium name="The Broad Institute Genomics Platform"/>
            <consortium name="The Broad Institute Genome Sequencing Center for Infectious Disease"/>
            <person name="Wu L."/>
            <person name="Ma J."/>
        </authorList>
    </citation>
    <scope>NUCLEOTIDE SEQUENCE [LARGE SCALE GENOMIC DNA]</scope>
    <source>
        <strain evidence="5">NBRC 112416</strain>
    </source>
</reference>
<evidence type="ECO:0000313" key="4">
    <source>
        <dbReference type="EMBL" id="GLQ56762.1"/>
    </source>
</evidence>
<dbReference type="Proteomes" id="UP001156691">
    <property type="component" value="Unassembled WGS sequence"/>
</dbReference>
<evidence type="ECO:0000313" key="5">
    <source>
        <dbReference type="Proteomes" id="UP001156691"/>
    </source>
</evidence>
<accession>A0ABQ5W9I4</accession>
<comment type="caution">
    <text evidence="4">The sequence shown here is derived from an EMBL/GenBank/DDBJ whole genome shotgun (WGS) entry which is preliminary data.</text>
</comment>
<gene>
    <name evidence="4" type="ORF">GCM10010862_40210</name>
</gene>
<dbReference type="InterPro" id="IPR000914">
    <property type="entry name" value="SBP_5_dom"/>
</dbReference>
<comment type="subcellular location">
    <subcellularLocation>
        <location evidence="1">Periplasm</location>
    </subcellularLocation>
</comment>